<evidence type="ECO:0000256" key="3">
    <source>
        <dbReference type="ARBA" id="ARBA00022729"/>
    </source>
</evidence>
<proteinExistence type="predicted"/>
<comment type="subcellular location">
    <subcellularLocation>
        <location evidence="1">Cell membrane</location>
    </subcellularLocation>
</comment>
<dbReference type="Gene3D" id="3.40.50.2300">
    <property type="match status" value="2"/>
</dbReference>
<evidence type="ECO:0000256" key="5">
    <source>
        <dbReference type="ARBA" id="ARBA00023288"/>
    </source>
</evidence>
<keyword evidence="5" id="KW-0449">Lipoprotein</keyword>
<accession>A0ABR7HRA7</accession>
<reference evidence="8 9" key="1">
    <citation type="submission" date="2020-08" db="EMBL/GenBank/DDBJ databases">
        <title>Genome public.</title>
        <authorList>
            <person name="Liu C."/>
            <person name="Sun Q."/>
        </authorList>
    </citation>
    <scope>NUCLEOTIDE SEQUENCE [LARGE SCALE GENOMIC DNA]</scope>
    <source>
        <strain evidence="8 9">New-38</strain>
    </source>
</reference>
<evidence type="ECO:0000256" key="6">
    <source>
        <dbReference type="SAM" id="SignalP"/>
    </source>
</evidence>
<organism evidence="8 9">
    <name type="scientific">Pseudoflavonifractor hominis</name>
    <dbReference type="NCBI Taxonomy" id="2763059"/>
    <lineage>
        <taxon>Bacteria</taxon>
        <taxon>Bacillati</taxon>
        <taxon>Bacillota</taxon>
        <taxon>Clostridia</taxon>
        <taxon>Eubacteriales</taxon>
        <taxon>Oscillospiraceae</taxon>
        <taxon>Pseudoflavonifractor</taxon>
    </lineage>
</organism>
<dbReference type="Pfam" id="PF02608">
    <property type="entry name" value="Bmp"/>
    <property type="match status" value="1"/>
</dbReference>
<evidence type="ECO:0000256" key="1">
    <source>
        <dbReference type="ARBA" id="ARBA00004236"/>
    </source>
</evidence>
<gene>
    <name evidence="8" type="ORF">H8S34_04360</name>
</gene>
<keyword evidence="9" id="KW-1185">Reference proteome</keyword>
<keyword evidence="3 6" id="KW-0732">Signal</keyword>
<dbReference type="CDD" id="cd06304">
    <property type="entry name" value="PBP1_BmpA_Med_PnrA-like"/>
    <property type="match status" value="1"/>
</dbReference>
<keyword evidence="2" id="KW-1003">Cell membrane</keyword>
<feature type="signal peptide" evidence="6">
    <location>
        <begin position="1"/>
        <end position="25"/>
    </location>
</feature>
<evidence type="ECO:0000256" key="4">
    <source>
        <dbReference type="ARBA" id="ARBA00023136"/>
    </source>
</evidence>
<comment type="caution">
    <text evidence="8">The sequence shown here is derived from an EMBL/GenBank/DDBJ whole genome shotgun (WGS) entry which is preliminary data.</text>
</comment>
<dbReference type="EMBL" id="JACOPR010000002">
    <property type="protein sequence ID" value="MBC5730064.1"/>
    <property type="molecule type" value="Genomic_DNA"/>
</dbReference>
<dbReference type="PANTHER" id="PTHR34296:SF2">
    <property type="entry name" value="ABC TRANSPORTER GUANOSINE-BINDING PROTEIN NUPN"/>
    <property type="match status" value="1"/>
</dbReference>
<feature type="chain" id="PRO_5046578860" evidence="6">
    <location>
        <begin position="26"/>
        <end position="357"/>
    </location>
</feature>
<sequence length="357" mass="37071">MKKLIPLFLAGALMVGMSACGGSSAEPSTAPTGDSGASGGSEYDDIKIAVMLSGPPTDGGYCQQGADGVRAIQEKYGLDDSQVAIIDSVTTADMARSEAENMAAEGYKVIFGQGGEFAEYFSEVAPDYPDTWFVTNGGSVVGENQFPMCMSTEEGGYVCGVIAGMMTKTNTVGVIAGGDWPSFTKPGVGFALGAKSVNPDVTVKSAVLSATNTNEAYETALSQIQSGADFLFPNANEGTSGAIKAVSENPEVYGFGVFGDYISGAPNQVIGNSLPDAPGAYVAVFDAIMNGETTGDIMFLGMKEGVISFEWNEDLKATLPEDVVAAAEQTIEDIKAGKIDIPNEYEIGETGTEVYFN</sequence>
<evidence type="ECO:0000313" key="8">
    <source>
        <dbReference type="EMBL" id="MBC5730064.1"/>
    </source>
</evidence>
<dbReference type="InterPro" id="IPR050957">
    <property type="entry name" value="BMP_lipoprotein"/>
</dbReference>
<name>A0ABR7HRA7_9FIRM</name>
<keyword evidence="4" id="KW-0472">Membrane</keyword>
<dbReference type="PANTHER" id="PTHR34296">
    <property type="entry name" value="TRANSCRIPTIONAL ACTIVATOR PROTEIN MED"/>
    <property type="match status" value="1"/>
</dbReference>
<dbReference type="InterPro" id="IPR003760">
    <property type="entry name" value="PnrA-like"/>
</dbReference>
<evidence type="ECO:0000256" key="2">
    <source>
        <dbReference type="ARBA" id="ARBA00022475"/>
    </source>
</evidence>
<dbReference type="RefSeq" id="WP_180956809.1">
    <property type="nucleotide sequence ID" value="NZ_JACOPR010000002.1"/>
</dbReference>
<evidence type="ECO:0000259" key="7">
    <source>
        <dbReference type="Pfam" id="PF02608"/>
    </source>
</evidence>
<dbReference type="PROSITE" id="PS51257">
    <property type="entry name" value="PROKAR_LIPOPROTEIN"/>
    <property type="match status" value="1"/>
</dbReference>
<feature type="domain" description="ABC transporter substrate-binding protein PnrA-like" evidence="7">
    <location>
        <begin position="47"/>
        <end position="342"/>
    </location>
</feature>
<protein>
    <submittedName>
        <fullName evidence="8">BMP family protein</fullName>
    </submittedName>
</protein>
<dbReference type="Proteomes" id="UP000660021">
    <property type="component" value="Unassembled WGS sequence"/>
</dbReference>
<evidence type="ECO:0000313" key="9">
    <source>
        <dbReference type="Proteomes" id="UP000660021"/>
    </source>
</evidence>